<protein>
    <submittedName>
        <fullName evidence="7">Carrier protein</fullName>
    </submittedName>
</protein>
<dbReference type="InterPro" id="IPR023395">
    <property type="entry name" value="MCP_dom_sf"/>
</dbReference>
<feature type="transmembrane region" description="Helical" evidence="6">
    <location>
        <begin position="50"/>
        <end position="71"/>
    </location>
</feature>
<dbReference type="Proteomes" id="UP000002051">
    <property type="component" value="Chromosome 8"/>
</dbReference>
<evidence type="ECO:0000256" key="6">
    <source>
        <dbReference type="SAM" id="Phobius"/>
    </source>
</evidence>
<reference evidence="7 9" key="2">
    <citation type="journal article" date="2014" name="BMC Genomics">
        <title>An improved genome release (version Mt4.0) for the model legume Medicago truncatula.</title>
        <authorList>
            <person name="Tang H."/>
            <person name="Krishnakumar V."/>
            <person name="Bidwell S."/>
            <person name="Rosen B."/>
            <person name="Chan A."/>
            <person name="Zhou S."/>
            <person name="Gentzbittel L."/>
            <person name="Childs K.L."/>
            <person name="Yandell M."/>
            <person name="Gundlach H."/>
            <person name="Mayer K.F."/>
            <person name="Schwartz D.C."/>
            <person name="Town C.D."/>
        </authorList>
    </citation>
    <scope>GENOME REANNOTATION</scope>
    <source>
        <strain evidence="8 9">cv. Jemalong A17</strain>
    </source>
</reference>
<dbReference type="EMBL" id="CM001224">
    <property type="protein sequence ID" value="AET04222.2"/>
    <property type="molecule type" value="Genomic_DNA"/>
</dbReference>
<reference evidence="7 9" key="1">
    <citation type="journal article" date="2011" name="Nature">
        <title>The Medicago genome provides insight into the evolution of rhizobial symbioses.</title>
        <authorList>
            <person name="Young N.D."/>
            <person name="Debelle F."/>
            <person name="Oldroyd G.E."/>
            <person name="Geurts R."/>
            <person name="Cannon S.B."/>
            <person name="Udvardi M.K."/>
            <person name="Benedito V.A."/>
            <person name="Mayer K.F."/>
            <person name="Gouzy J."/>
            <person name="Schoof H."/>
            <person name="Van de Peer Y."/>
            <person name="Proost S."/>
            <person name="Cook D.R."/>
            <person name="Meyers B.C."/>
            <person name="Spannagl M."/>
            <person name="Cheung F."/>
            <person name="De Mita S."/>
            <person name="Krishnakumar V."/>
            <person name="Gundlach H."/>
            <person name="Zhou S."/>
            <person name="Mudge J."/>
            <person name="Bharti A.K."/>
            <person name="Murray J.D."/>
            <person name="Naoumkina M.A."/>
            <person name="Rosen B."/>
            <person name="Silverstein K.A."/>
            <person name="Tang H."/>
            <person name="Rombauts S."/>
            <person name="Zhao P.X."/>
            <person name="Zhou P."/>
            <person name="Barbe V."/>
            <person name="Bardou P."/>
            <person name="Bechner M."/>
            <person name="Bellec A."/>
            <person name="Berger A."/>
            <person name="Berges H."/>
            <person name="Bidwell S."/>
            <person name="Bisseling T."/>
            <person name="Choisne N."/>
            <person name="Couloux A."/>
            <person name="Denny R."/>
            <person name="Deshpande S."/>
            <person name="Dai X."/>
            <person name="Doyle J.J."/>
            <person name="Dudez A.M."/>
            <person name="Farmer A.D."/>
            <person name="Fouteau S."/>
            <person name="Franken C."/>
            <person name="Gibelin C."/>
            <person name="Gish J."/>
            <person name="Goldstein S."/>
            <person name="Gonzalez A.J."/>
            <person name="Green P.J."/>
            <person name="Hallab A."/>
            <person name="Hartog M."/>
            <person name="Hua A."/>
            <person name="Humphray S.J."/>
            <person name="Jeong D.H."/>
            <person name="Jing Y."/>
            <person name="Jocker A."/>
            <person name="Kenton S.M."/>
            <person name="Kim D.J."/>
            <person name="Klee K."/>
            <person name="Lai H."/>
            <person name="Lang C."/>
            <person name="Lin S."/>
            <person name="Macmil S.L."/>
            <person name="Magdelenat G."/>
            <person name="Matthews L."/>
            <person name="McCorrison J."/>
            <person name="Monaghan E.L."/>
            <person name="Mun J.H."/>
            <person name="Najar F.Z."/>
            <person name="Nicholson C."/>
            <person name="Noirot C."/>
            <person name="O'Bleness M."/>
            <person name="Paule C.R."/>
            <person name="Poulain J."/>
            <person name="Prion F."/>
            <person name="Qin B."/>
            <person name="Qu C."/>
            <person name="Retzel E.F."/>
            <person name="Riddle C."/>
            <person name="Sallet E."/>
            <person name="Samain S."/>
            <person name="Samson N."/>
            <person name="Sanders I."/>
            <person name="Saurat O."/>
            <person name="Scarpelli C."/>
            <person name="Schiex T."/>
            <person name="Segurens B."/>
            <person name="Severin A.J."/>
            <person name="Sherrier D.J."/>
            <person name="Shi R."/>
            <person name="Sims S."/>
            <person name="Singer S.R."/>
            <person name="Sinharoy S."/>
            <person name="Sterck L."/>
            <person name="Viollet A."/>
            <person name="Wang B.B."/>
            <person name="Wang K."/>
            <person name="Wang M."/>
            <person name="Wang X."/>
            <person name="Warfsmann J."/>
            <person name="Weissenbach J."/>
            <person name="White D.D."/>
            <person name="White J.D."/>
            <person name="Wiley G.B."/>
            <person name="Wincker P."/>
            <person name="Xing Y."/>
            <person name="Yang L."/>
            <person name="Yao Z."/>
            <person name="Ying F."/>
            <person name="Zhai J."/>
            <person name="Zhou L."/>
            <person name="Zuber A."/>
            <person name="Denarie J."/>
            <person name="Dixon R.A."/>
            <person name="May G.D."/>
            <person name="Schwartz D.C."/>
            <person name="Rogers J."/>
            <person name="Quetier F."/>
            <person name="Town C.D."/>
            <person name="Roe B.A."/>
        </authorList>
    </citation>
    <scope>NUCLEOTIDE SEQUENCE [LARGE SCALE GENOMIC DNA]</scope>
    <source>
        <strain evidence="7">A17</strain>
        <strain evidence="8 9">cv. Jemalong A17</strain>
    </source>
</reference>
<dbReference type="KEGG" id="mtr:11406148"/>
<sequence>MTMLKNFLLTLFYMILVMSAAFAGLVWGGYISATIRPYFLWADLLFFEQAALGLLRVEVHVLSYCGILHFLRGTIGQEEMDIVVGAIAVVISVVFAPTLIFPIEYVRIQIRWMPYHGIFHCITQTFQEGGVLRFYTGFADHYSRIAPYLAMVAILTFFLEDDCCSWSPSRVIKSIVKYIPFV</sequence>
<evidence type="ECO:0000313" key="7">
    <source>
        <dbReference type="EMBL" id="AET04222.2"/>
    </source>
</evidence>
<dbReference type="GO" id="GO:0016020">
    <property type="term" value="C:membrane"/>
    <property type="evidence" value="ECO:0007669"/>
    <property type="project" value="UniProtKB-SubCell"/>
</dbReference>
<keyword evidence="5" id="KW-0813">Transport</keyword>
<organism evidence="7 9">
    <name type="scientific">Medicago truncatula</name>
    <name type="common">Barrel medic</name>
    <name type="synonym">Medicago tribuloides</name>
    <dbReference type="NCBI Taxonomy" id="3880"/>
    <lineage>
        <taxon>Eukaryota</taxon>
        <taxon>Viridiplantae</taxon>
        <taxon>Streptophyta</taxon>
        <taxon>Embryophyta</taxon>
        <taxon>Tracheophyta</taxon>
        <taxon>Spermatophyta</taxon>
        <taxon>Magnoliopsida</taxon>
        <taxon>eudicotyledons</taxon>
        <taxon>Gunneridae</taxon>
        <taxon>Pentapetalae</taxon>
        <taxon>rosids</taxon>
        <taxon>fabids</taxon>
        <taxon>Fabales</taxon>
        <taxon>Fabaceae</taxon>
        <taxon>Papilionoideae</taxon>
        <taxon>50 kb inversion clade</taxon>
        <taxon>NPAAA clade</taxon>
        <taxon>Hologalegina</taxon>
        <taxon>IRL clade</taxon>
        <taxon>Trifolieae</taxon>
        <taxon>Medicago</taxon>
    </lineage>
</organism>
<keyword evidence="2 4" id="KW-0812">Transmembrane</keyword>
<dbReference type="AlphaFoldDB" id="G7LIP7"/>
<dbReference type="EnsemblPlants" id="AET04222">
    <property type="protein sequence ID" value="AET04222"/>
    <property type="gene ID" value="MTR_8g086080"/>
</dbReference>
<evidence type="ECO:0000313" key="9">
    <source>
        <dbReference type="Proteomes" id="UP000002051"/>
    </source>
</evidence>
<keyword evidence="9" id="KW-1185">Reference proteome</keyword>
<comment type="similarity">
    <text evidence="5">Belongs to the mitochondrial carrier (TC 2.A.29) family.</text>
</comment>
<evidence type="ECO:0000256" key="4">
    <source>
        <dbReference type="PROSITE-ProRule" id="PRU00282"/>
    </source>
</evidence>
<reference evidence="8" key="3">
    <citation type="submission" date="2015-04" db="UniProtKB">
        <authorList>
            <consortium name="EnsemblPlants"/>
        </authorList>
    </citation>
    <scope>IDENTIFICATION</scope>
    <source>
        <strain evidence="8">cv. Jemalong A17</strain>
    </source>
</reference>
<evidence type="ECO:0000256" key="2">
    <source>
        <dbReference type="ARBA" id="ARBA00022692"/>
    </source>
</evidence>
<evidence type="ECO:0000256" key="5">
    <source>
        <dbReference type="RuleBase" id="RU000488"/>
    </source>
</evidence>
<feature type="transmembrane region" description="Helical" evidence="6">
    <location>
        <begin position="7"/>
        <end position="30"/>
    </location>
</feature>
<dbReference type="PROSITE" id="PS50920">
    <property type="entry name" value="SOLCAR"/>
    <property type="match status" value="1"/>
</dbReference>
<proteinExistence type="inferred from homology"/>
<evidence type="ECO:0000256" key="3">
    <source>
        <dbReference type="ARBA" id="ARBA00023136"/>
    </source>
</evidence>
<keyword evidence="3 4" id="KW-0472">Membrane</keyword>
<name>G7LIP7_MEDTR</name>
<accession>A0A0C3Y4M9</accession>
<accession>G7LIP7</accession>
<feature type="repeat" description="Solcar" evidence="4">
    <location>
        <begin position="80"/>
        <end position="162"/>
    </location>
</feature>
<comment type="subcellular location">
    <subcellularLocation>
        <location evidence="1">Membrane</location>
        <topology evidence="1">Multi-pass membrane protein</topology>
    </subcellularLocation>
</comment>
<dbReference type="SUPFAM" id="SSF103506">
    <property type="entry name" value="Mitochondrial carrier"/>
    <property type="match status" value="1"/>
</dbReference>
<dbReference type="Pfam" id="PF00153">
    <property type="entry name" value="Mito_carr"/>
    <property type="match status" value="1"/>
</dbReference>
<dbReference type="HOGENOM" id="CLU_1484153_0_0_1"/>
<keyword evidence="6" id="KW-1133">Transmembrane helix</keyword>
<dbReference type="PaxDb" id="3880-AET04222"/>
<dbReference type="InterPro" id="IPR018108">
    <property type="entry name" value="MCP_transmembrane"/>
</dbReference>
<dbReference type="GO" id="GO:0009409">
    <property type="term" value="P:response to cold"/>
    <property type="evidence" value="ECO:0000318"/>
    <property type="project" value="GO_Central"/>
</dbReference>
<dbReference type="GO" id="GO:0022857">
    <property type="term" value="F:transmembrane transporter activity"/>
    <property type="evidence" value="ECO:0000318"/>
    <property type="project" value="GO_Central"/>
</dbReference>
<dbReference type="Gene3D" id="1.50.40.10">
    <property type="entry name" value="Mitochondrial carrier domain"/>
    <property type="match status" value="1"/>
</dbReference>
<gene>
    <name evidence="8" type="primary">11406148</name>
    <name evidence="7" type="ordered locus">MTR_8g086080</name>
</gene>
<feature type="transmembrane region" description="Helical" evidence="6">
    <location>
        <begin position="83"/>
        <end position="103"/>
    </location>
</feature>
<evidence type="ECO:0000313" key="8">
    <source>
        <dbReference type="EnsemblPlants" id="AET04222"/>
    </source>
</evidence>
<evidence type="ECO:0000256" key="1">
    <source>
        <dbReference type="ARBA" id="ARBA00004141"/>
    </source>
</evidence>